<accession>A0ABR4LB71</accession>
<reference evidence="7 8" key="1">
    <citation type="submission" date="2024-07" db="EMBL/GenBank/DDBJ databases">
        <title>Section-level genome sequencing and comparative genomics of Aspergillus sections Usti and Cavernicolus.</title>
        <authorList>
            <consortium name="Lawrence Berkeley National Laboratory"/>
            <person name="Nybo J.L."/>
            <person name="Vesth T.C."/>
            <person name="Theobald S."/>
            <person name="Frisvad J.C."/>
            <person name="Larsen T.O."/>
            <person name="Kjaerboelling I."/>
            <person name="Rothschild-Mancinelli K."/>
            <person name="Lyhne E.K."/>
            <person name="Kogle M.E."/>
            <person name="Barry K."/>
            <person name="Clum A."/>
            <person name="Na H."/>
            <person name="Ledsgaard L."/>
            <person name="Lin J."/>
            <person name="Lipzen A."/>
            <person name="Kuo A."/>
            <person name="Riley R."/>
            <person name="Mondo S."/>
            <person name="LaButti K."/>
            <person name="Haridas S."/>
            <person name="Pangalinan J."/>
            <person name="Salamov A.A."/>
            <person name="Simmons B.A."/>
            <person name="Magnuson J.K."/>
            <person name="Chen J."/>
            <person name="Drula E."/>
            <person name="Henrissat B."/>
            <person name="Wiebenga A."/>
            <person name="Lubbers R.J."/>
            <person name="Gomes A.C."/>
            <person name="Macurrencykelacurrency M.R."/>
            <person name="Stajich J."/>
            <person name="Grigoriev I.V."/>
            <person name="Mortensen U.H."/>
            <person name="De vries R.P."/>
            <person name="Baker S.E."/>
            <person name="Andersen M.R."/>
        </authorList>
    </citation>
    <scope>NUCLEOTIDE SEQUENCE [LARGE SCALE GENOMIC DNA]</scope>
    <source>
        <strain evidence="7 8">CBS 756.74</strain>
    </source>
</reference>
<dbReference type="PROSITE" id="PS50850">
    <property type="entry name" value="MFS"/>
    <property type="match status" value="1"/>
</dbReference>
<dbReference type="CDD" id="cd17323">
    <property type="entry name" value="MFS_Tpo1_MDR_like"/>
    <property type="match status" value="1"/>
</dbReference>
<dbReference type="Gene3D" id="1.20.1250.20">
    <property type="entry name" value="MFS general substrate transporter like domains"/>
    <property type="match status" value="1"/>
</dbReference>
<evidence type="ECO:0000256" key="2">
    <source>
        <dbReference type="ARBA" id="ARBA00022692"/>
    </source>
</evidence>
<evidence type="ECO:0000256" key="4">
    <source>
        <dbReference type="ARBA" id="ARBA00023136"/>
    </source>
</evidence>
<feature type="transmembrane region" description="Helical" evidence="5">
    <location>
        <begin position="511"/>
        <end position="533"/>
    </location>
</feature>
<feature type="transmembrane region" description="Helical" evidence="5">
    <location>
        <begin position="477"/>
        <end position="499"/>
    </location>
</feature>
<dbReference type="GeneID" id="98157581"/>
<evidence type="ECO:0000256" key="1">
    <source>
        <dbReference type="ARBA" id="ARBA00004141"/>
    </source>
</evidence>
<keyword evidence="8" id="KW-1185">Reference proteome</keyword>
<dbReference type="RefSeq" id="XP_070905871.1">
    <property type="nucleotide sequence ID" value="XM_071042417.1"/>
</dbReference>
<dbReference type="InterPro" id="IPR011701">
    <property type="entry name" value="MFS"/>
</dbReference>
<dbReference type="Proteomes" id="UP001610444">
    <property type="component" value="Unassembled WGS sequence"/>
</dbReference>
<feature type="transmembrane region" description="Helical" evidence="5">
    <location>
        <begin position="378"/>
        <end position="397"/>
    </location>
</feature>
<feature type="transmembrane region" description="Helical" evidence="5">
    <location>
        <begin position="139"/>
        <end position="160"/>
    </location>
</feature>
<feature type="transmembrane region" description="Helical" evidence="5">
    <location>
        <begin position="104"/>
        <end position="127"/>
    </location>
</feature>
<sequence>MPSLLYDTPVSFMIRKVTSNRFLRYPEEQGQYDLAEVSESWDLISASRVQEASGTNPRQGILQSQQLWADKQDAEAARTQIIIVDWYGPSDPENPQNWSFRKKFWVFFVILYVSVGVYMAASIYSAAQEDIAEKFHVSSMVSSLGLGLYVLGYGAGPMFLSPPSELPSVGRNIPYVVAMVIYVIISIPTALAQNIGGLLCLRFLQGFFGSPLLTTGAASLGDVSSEYNKPYAYYSLAMFSLGGPALGITIAGFSVPVLGWRWSLWEIILATGPGVVLLLLLPETSQATILLRRAQRIRKLSGRDDYRAASELESTQTHMISRLYRSLVVPWRLNILDPSVAFTSIYCGLVYAIFYSFFEFFPLVYGSTYDMSLGEIGLVFISIIIAVSLAGIPYALFTHFVVNRSIKAGSPMTPEGRLLPALFASILAPSGLFIFAWTSRPDIHWIVPTIGTMLVSGNVVIIIQCIFVYITMAYPQYTASLFSGNGFVRCSVAFAGVLWSQPLYYNLGVAWGMTLMGCCCVVCVAGIFALYFFGHVLRAKSRFAVVNKQTL</sequence>
<keyword evidence="4 5" id="KW-0472">Membrane</keyword>
<comment type="subcellular location">
    <subcellularLocation>
        <location evidence="1">Membrane</location>
        <topology evidence="1">Multi-pass membrane protein</topology>
    </subcellularLocation>
</comment>
<feature type="domain" description="Major facilitator superfamily (MFS) profile" evidence="6">
    <location>
        <begin position="106"/>
        <end position="551"/>
    </location>
</feature>
<feature type="transmembrane region" description="Helical" evidence="5">
    <location>
        <begin position="267"/>
        <end position="291"/>
    </location>
</feature>
<proteinExistence type="predicted"/>
<dbReference type="InterPro" id="IPR036259">
    <property type="entry name" value="MFS_trans_sf"/>
</dbReference>
<name>A0ABR4LB71_9EURO</name>
<dbReference type="InterPro" id="IPR020846">
    <property type="entry name" value="MFS_dom"/>
</dbReference>
<dbReference type="PANTHER" id="PTHR23502:SF23">
    <property type="entry name" value="FLUCONAZOLE RESISTANCE PROTEIN 1"/>
    <property type="match status" value="1"/>
</dbReference>
<dbReference type="PANTHER" id="PTHR23502">
    <property type="entry name" value="MAJOR FACILITATOR SUPERFAMILY"/>
    <property type="match status" value="1"/>
</dbReference>
<feature type="transmembrane region" description="Helical" evidence="5">
    <location>
        <begin position="172"/>
        <end position="191"/>
    </location>
</feature>
<organism evidence="7 8">
    <name type="scientific">Aspergillus pseudodeflectus</name>
    <dbReference type="NCBI Taxonomy" id="176178"/>
    <lineage>
        <taxon>Eukaryota</taxon>
        <taxon>Fungi</taxon>
        <taxon>Dikarya</taxon>
        <taxon>Ascomycota</taxon>
        <taxon>Pezizomycotina</taxon>
        <taxon>Eurotiomycetes</taxon>
        <taxon>Eurotiomycetidae</taxon>
        <taxon>Eurotiales</taxon>
        <taxon>Aspergillaceae</taxon>
        <taxon>Aspergillus</taxon>
        <taxon>Aspergillus subgen. Nidulantes</taxon>
    </lineage>
</organism>
<keyword evidence="2 5" id="KW-0812">Transmembrane</keyword>
<feature type="transmembrane region" description="Helical" evidence="5">
    <location>
        <begin position="233"/>
        <end position="255"/>
    </location>
</feature>
<feature type="transmembrane region" description="Helical" evidence="5">
    <location>
        <begin position="418"/>
        <end position="437"/>
    </location>
</feature>
<evidence type="ECO:0000313" key="7">
    <source>
        <dbReference type="EMBL" id="KAL2861781.1"/>
    </source>
</evidence>
<feature type="transmembrane region" description="Helical" evidence="5">
    <location>
        <begin position="340"/>
        <end position="358"/>
    </location>
</feature>
<gene>
    <name evidence="7" type="ORF">BJX68DRAFT_251634</name>
</gene>
<evidence type="ECO:0000259" key="6">
    <source>
        <dbReference type="PROSITE" id="PS50850"/>
    </source>
</evidence>
<comment type="caution">
    <text evidence="7">The sequence shown here is derived from an EMBL/GenBank/DDBJ whole genome shotgun (WGS) entry which is preliminary data.</text>
</comment>
<dbReference type="Pfam" id="PF07690">
    <property type="entry name" value="MFS_1"/>
    <property type="match status" value="1"/>
</dbReference>
<feature type="transmembrane region" description="Helical" evidence="5">
    <location>
        <begin position="443"/>
        <end position="470"/>
    </location>
</feature>
<keyword evidence="3 5" id="KW-1133">Transmembrane helix</keyword>
<dbReference type="SUPFAM" id="SSF103473">
    <property type="entry name" value="MFS general substrate transporter"/>
    <property type="match status" value="1"/>
</dbReference>
<evidence type="ECO:0000256" key="3">
    <source>
        <dbReference type="ARBA" id="ARBA00022989"/>
    </source>
</evidence>
<evidence type="ECO:0000256" key="5">
    <source>
        <dbReference type="SAM" id="Phobius"/>
    </source>
</evidence>
<evidence type="ECO:0000313" key="8">
    <source>
        <dbReference type="Proteomes" id="UP001610444"/>
    </source>
</evidence>
<protein>
    <submittedName>
        <fullName evidence="7">MFS general substrate transporter</fullName>
    </submittedName>
</protein>
<dbReference type="EMBL" id="JBFXLR010000001">
    <property type="protein sequence ID" value="KAL2861781.1"/>
    <property type="molecule type" value="Genomic_DNA"/>
</dbReference>